<gene>
    <name evidence="2" type="ORF">H8700_05640</name>
</gene>
<organism evidence="2 3">
    <name type="scientific">Jutongia hominis</name>
    <dbReference type="NCBI Taxonomy" id="2763664"/>
    <lineage>
        <taxon>Bacteria</taxon>
        <taxon>Bacillati</taxon>
        <taxon>Bacillota</taxon>
        <taxon>Clostridia</taxon>
        <taxon>Lachnospirales</taxon>
        <taxon>Lachnospiraceae</taxon>
        <taxon>Jutongia</taxon>
    </lineage>
</organism>
<proteinExistence type="predicted"/>
<sequence>MNTEITCFYKLLSYALHSDHSDMITQTQKEQIRQKLPDLLQLARQHNVSLFVYDALCQCDIDDPLLQETTFQREMLFECYHNYDMLFFAKKILALLEEHSVSYCLLKGVSLLANYPKPECRSASDMDILVSDPKEYTRTRDLLLSYGFCVANGMTDHHEELLYYENDKTYLLELHNKLINNSGNVRDETIKALFKQTIPVKKKLSFAALSYQCLNTEQNLLYLLLHMLQHFTSLGFGAKLLCDWTVFLEHHAHEIDFMAFQTMLEDLGLVPFCEVMTELCIRYLGLPREILEKNHCTFLAATIDPALLQRVLDDIHTAGEFGKENHTRVLIAHQNNFSSTIAQGHRQMKIYFPKLSHCFLFWPVLWSITLYRFLCNNRRLRKIDTKTILENTRQRQELFKALSLDSDAKRKEN</sequence>
<name>A0ABR7MU42_9FIRM</name>
<reference evidence="2 3" key="1">
    <citation type="submission" date="2020-08" db="EMBL/GenBank/DDBJ databases">
        <title>Genome public.</title>
        <authorList>
            <person name="Liu C."/>
            <person name="Sun Q."/>
        </authorList>
    </citation>
    <scope>NUCLEOTIDE SEQUENCE [LARGE SCALE GENOMIC DNA]</scope>
    <source>
        <strain evidence="2 3">BX3</strain>
    </source>
</reference>
<comment type="caution">
    <text evidence="2">The sequence shown here is derived from an EMBL/GenBank/DDBJ whole genome shotgun (WGS) entry which is preliminary data.</text>
</comment>
<evidence type="ECO:0000313" key="2">
    <source>
        <dbReference type="EMBL" id="MBC8557184.1"/>
    </source>
</evidence>
<dbReference type="Proteomes" id="UP000637513">
    <property type="component" value="Unassembled WGS sequence"/>
</dbReference>
<dbReference type="InterPro" id="IPR039498">
    <property type="entry name" value="NTP_transf_5"/>
</dbReference>
<evidence type="ECO:0000313" key="3">
    <source>
        <dbReference type="Proteomes" id="UP000637513"/>
    </source>
</evidence>
<keyword evidence="1" id="KW-0812">Transmembrane</keyword>
<dbReference type="RefSeq" id="WP_249304179.1">
    <property type="nucleotide sequence ID" value="NZ_JACRSW010000027.1"/>
</dbReference>
<accession>A0ABR7MU42</accession>
<keyword evidence="1" id="KW-0472">Membrane</keyword>
<keyword evidence="3" id="KW-1185">Reference proteome</keyword>
<keyword evidence="1" id="KW-1133">Transmembrane helix</keyword>
<dbReference type="Pfam" id="PF14907">
    <property type="entry name" value="NTP_transf_5"/>
    <property type="match status" value="1"/>
</dbReference>
<feature type="transmembrane region" description="Helical" evidence="1">
    <location>
        <begin position="359"/>
        <end position="375"/>
    </location>
</feature>
<protein>
    <submittedName>
        <fullName evidence="2">Nucleotidyltransferase family protein</fullName>
    </submittedName>
</protein>
<evidence type="ECO:0000256" key="1">
    <source>
        <dbReference type="SAM" id="Phobius"/>
    </source>
</evidence>
<dbReference type="EMBL" id="JACRSW010000027">
    <property type="protein sequence ID" value="MBC8557184.1"/>
    <property type="molecule type" value="Genomic_DNA"/>
</dbReference>